<evidence type="ECO:0000313" key="5">
    <source>
        <dbReference type="WBParaSite" id="EEL_0000628501-mRNA-1"/>
    </source>
</evidence>
<dbReference type="Proteomes" id="UP000050640">
    <property type="component" value="Unplaced"/>
</dbReference>
<dbReference type="GO" id="GO:0010508">
    <property type="term" value="P:positive regulation of autophagy"/>
    <property type="evidence" value="ECO:0007669"/>
    <property type="project" value="TreeGrafter"/>
</dbReference>
<evidence type="ECO:0000259" key="3">
    <source>
        <dbReference type="Pfam" id="PF24064"/>
    </source>
</evidence>
<protein>
    <recommendedName>
        <fullName evidence="2">GATOR complex protein NPRL3</fullName>
    </recommendedName>
    <alternativeName>
        <fullName evidence="2">Nitrogen permease regulator 3-like protein</fullName>
    </alternativeName>
</protein>
<sequence length="509" mass="58139">MDEDRHMYSPLGIMFVTMGENHEQVSFAYPFRGDSSFSYESQSFSSSEPYRTIYRQSTRSNDERNRSDAEQYGVPTKILAHLLSARGICEKPFEIKIDNMRFAGFPKTVSRPTGRSPQTFHVVFILISKAAADLVTSFQELSRKIAIAIDEEQTRCGYLAEQMTTILNEHEKNESLSEGQAFPYHEVLAHCSLAQDLRDIFNDVSEYGVVHVFLNDCIEVGFCVEPRALLHAGLTPKTRSEIEATIRRLRPYHGILLLEDAIPGHDSNPTLHFFLKHCHPDQSLMSISDSSGLPLFQVLTVVKHLLLWARAIVIYPLCSSNVYSSATSPKPLSRLSEQFGEIFENVHLPSILAQFSPPCTLAEFMNASIYSFSEQQLRIRMVARLLRDQLIMQLHTFLYLMSPFSHETVYESAMDTIQDDNLHQLLSGAMLTTEIKASVIQVYKTMLKQHPQQYAEDLLDLFLRLIPYLGGEHHIEDIMYRMNLERSSVMRVLDTFACVIAPFMRPEYV</sequence>
<dbReference type="PANTHER" id="PTHR13153:SF5">
    <property type="entry name" value="GATOR COMPLEX PROTEIN NPRL3"/>
    <property type="match status" value="1"/>
</dbReference>
<dbReference type="InterPro" id="IPR056603">
    <property type="entry name" value="HTH_NPRL3"/>
</dbReference>
<organism evidence="4 5">
    <name type="scientific">Elaeophora elaphi</name>
    <dbReference type="NCBI Taxonomy" id="1147741"/>
    <lineage>
        <taxon>Eukaryota</taxon>
        <taxon>Metazoa</taxon>
        <taxon>Ecdysozoa</taxon>
        <taxon>Nematoda</taxon>
        <taxon>Chromadorea</taxon>
        <taxon>Rhabditida</taxon>
        <taxon>Spirurina</taxon>
        <taxon>Spiruromorpha</taxon>
        <taxon>Filarioidea</taxon>
        <taxon>Onchocercidae</taxon>
        <taxon>Elaeophora</taxon>
    </lineage>
</organism>
<evidence type="ECO:0000256" key="1">
    <source>
        <dbReference type="ARBA" id="ARBA00010546"/>
    </source>
</evidence>
<dbReference type="AlphaFoldDB" id="A0A0R3RVX2"/>
<proteinExistence type="inferred from homology"/>
<keyword evidence="2" id="KW-0458">Lysosome</keyword>
<reference evidence="5" key="1">
    <citation type="submission" date="2017-02" db="UniProtKB">
        <authorList>
            <consortium name="WormBaseParasite"/>
        </authorList>
    </citation>
    <scope>IDENTIFICATION</scope>
</reference>
<comment type="function">
    <text evidence="2">As a component of the GATOR1 complex functions as an inhibitor of the amino acid-sensing branch of the TORC1 pathway.</text>
</comment>
<keyword evidence="4" id="KW-1185">Reference proteome</keyword>
<dbReference type="InterPro" id="IPR005365">
    <property type="entry name" value="Npr3"/>
</dbReference>
<dbReference type="WBParaSite" id="EEL_0000628501-mRNA-1">
    <property type="protein sequence ID" value="EEL_0000628501-mRNA-1"/>
    <property type="gene ID" value="EEL_0000628501"/>
</dbReference>
<dbReference type="GO" id="GO:0034198">
    <property type="term" value="P:cellular response to amino acid starvation"/>
    <property type="evidence" value="ECO:0007669"/>
    <property type="project" value="UniProtKB-UniRule"/>
</dbReference>
<dbReference type="GO" id="GO:0005764">
    <property type="term" value="C:lysosome"/>
    <property type="evidence" value="ECO:0007669"/>
    <property type="project" value="UniProtKB-SubCell"/>
</dbReference>
<dbReference type="GO" id="GO:1990130">
    <property type="term" value="C:GATOR1 complex"/>
    <property type="evidence" value="ECO:0007669"/>
    <property type="project" value="UniProtKB-UniRule"/>
</dbReference>
<feature type="domain" description="GATOR1 complex protein NPRL3 C-terminal HTH" evidence="3">
    <location>
        <begin position="449"/>
        <end position="497"/>
    </location>
</feature>
<dbReference type="Pfam" id="PF24064">
    <property type="entry name" value="HTH_NPRL3"/>
    <property type="match status" value="1"/>
</dbReference>
<name>A0A0R3RVX2_9BILA</name>
<dbReference type="Pfam" id="PF03666">
    <property type="entry name" value="NPR3"/>
    <property type="match status" value="1"/>
</dbReference>
<accession>A0A0R3RVX2</accession>
<keyword evidence="2" id="KW-0732">Signal</keyword>
<dbReference type="GO" id="GO:0038202">
    <property type="term" value="P:TORC1 signaling"/>
    <property type="evidence" value="ECO:0007669"/>
    <property type="project" value="TreeGrafter"/>
</dbReference>
<evidence type="ECO:0000256" key="2">
    <source>
        <dbReference type="RuleBase" id="RU368069"/>
    </source>
</evidence>
<evidence type="ECO:0000313" key="4">
    <source>
        <dbReference type="Proteomes" id="UP000050640"/>
    </source>
</evidence>
<dbReference type="PANTHER" id="PTHR13153">
    <property type="entry name" value="CGTHBA PROTEIN -14 GENE PROTEIN"/>
    <property type="match status" value="1"/>
</dbReference>
<dbReference type="STRING" id="1147741.A0A0R3RVX2"/>
<dbReference type="GO" id="GO:1904262">
    <property type="term" value="P:negative regulation of TORC1 signaling"/>
    <property type="evidence" value="ECO:0007669"/>
    <property type="project" value="TreeGrafter"/>
</dbReference>
<comment type="subcellular location">
    <subcellularLocation>
        <location evidence="2">Lysosome</location>
    </subcellularLocation>
</comment>
<comment type="similarity">
    <text evidence="1 2">Belongs to the NPR3 family.</text>
</comment>